<keyword evidence="1" id="KW-0732">Signal</keyword>
<reference evidence="2 3" key="1">
    <citation type="submission" date="2018-04" db="EMBL/GenBank/DDBJ databases">
        <title>Sphingobacterium cortibacter sp. nov.</title>
        <authorList>
            <person name="Li Y."/>
        </authorList>
    </citation>
    <scope>NUCLEOTIDE SEQUENCE [LARGE SCALE GENOMIC DNA]</scope>
    <source>
        <strain evidence="2 3">2c-3</strain>
    </source>
</reference>
<evidence type="ECO:0000313" key="2">
    <source>
        <dbReference type="EMBL" id="PVH23921.1"/>
    </source>
</evidence>
<keyword evidence="2" id="KW-0121">Carboxypeptidase</keyword>
<dbReference type="AlphaFoldDB" id="A0A2T8HEQ5"/>
<feature type="chain" id="PRO_5015712016" evidence="1">
    <location>
        <begin position="23"/>
        <end position="906"/>
    </location>
</feature>
<protein>
    <submittedName>
        <fullName evidence="2">Carboxypeptidase regulatory-like domain-containing protein</fullName>
    </submittedName>
</protein>
<name>A0A2T8HEQ5_9SPHI</name>
<evidence type="ECO:0000256" key="1">
    <source>
        <dbReference type="SAM" id="SignalP"/>
    </source>
</evidence>
<keyword evidence="2" id="KW-0645">Protease</keyword>
<dbReference type="GO" id="GO:0004180">
    <property type="term" value="F:carboxypeptidase activity"/>
    <property type="evidence" value="ECO:0007669"/>
    <property type="project" value="UniProtKB-KW"/>
</dbReference>
<dbReference type="RefSeq" id="WP_116777172.1">
    <property type="nucleotide sequence ID" value="NZ_QDKG01000009.1"/>
</dbReference>
<dbReference type="EMBL" id="QDKG01000009">
    <property type="protein sequence ID" value="PVH23921.1"/>
    <property type="molecule type" value="Genomic_DNA"/>
</dbReference>
<keyword evidence="3" id="KW-1185">Reference proteome</keyword>
<accession>A0A2T8HEQ5</accession>
<dbReference type="Proteomes" id="UP000245627">
    <property type="component" value="Unassembled WGS sequence"/>
</dbReference>
<organism evidence="2 3">
    <name type="scientific">Sphingobacterium corticibacter</name>
    <dbReference type="NCBI Taxonomy" id="2171749"/>
    <lineage>
        <taxon>Bacteria</taxon>
        <taxon>Pseudomonadati</taxon>
        <taxon>Bacteroidota</taxon>
        <taxon>Sphingobacteriia</taxon>
        <taxon>Sphingobacteriales</taxon>
        <taxon>Sphingobacteriaceae</taxon>
        <taxon>Sphingobacterium</taxon>
    </lineage>
</organism>
<gene>
    <name evidence="2" type="ORF">DC487_16975</name>
</gene>
<feature type="signal peptide" evidence="1">
    <location>
        <begin position="1"/>
        <end position="22"/>
    </location>
</feature>
<proteinExistence type="predicted"/>
<sequence>MKFYTRLYSTICLFSVSILLQAQQKPTIPINDVVEKVQGYFGVYPVEKVHLHFDKPYYAVGDTLWFKSYLNYNLGTYEPSKVVYVEVLNSRDSLMQTLRIQSEQGVGKGQLVLDPEFWIQDNYRFRAYTKWMVNFKQDYFYNKIVTVGDAINKKLGAIVSFTPDGNKTKASLQFRDKSGAILSRKKLTWEANDGWDQFDKGRAETDDMGRVSISLSAKNKELMKTGRLLVQIDNNEEKLVGQYSLASALWDADVQFFPEGGDLITGLAKNVAFKAVSNDGKSAAVKGKLIDSKKNEILEFSDLGMGMGYFSFIPMSGESYKAVITFENGQERTYDLPAPVDEAVNLVSLKPDETHMQLGIVTSDNHFKKVENNAYYVLGQSNGHLVYAAQVALKNSSVLVKVPRENMPNGIVQYTLFAADGTPLSERLVFCQSTTEELLDIDVTTDKTTYNSKDPVKLRIGVKNGTDSVMGSFSVTVTDEAKVPYNDDQDLSILSNLLLVSDLQGYVEKPNYYFNTENANRAEALEALLMTQGFRRFEYKELIKGNYPQVSFMPEQGISLSGTLRMNTGRTQPNGGLLLSIPSLGMRKDTYTDQQGRFSFDNLVFPDSARVTVNARGNDNYRALVINMDQTFFPEIDANSPYKGDFMQNIDEKLQSYLANSKNEFRTSILIDEVQVNRTVVKKQSSRDFGSLSGLNMPEHRIEADRITGCNVLTMCLSTLLTGITHDTNMQKYFVSRNYNQGSRVPVQFFLNGMPIDEPSLNSIQPADIEAIEIFLRDDLGTVSRTYQNDGVVSIITKKDDTPKRPRMSLAEIEAMLPKTNVIDLYPLGYVKTRSFYSPKYDTPASKNTADYRSTIYWNPDVLIEGTEEMTLDYYNGDGNGRYKVVVEGMDRLGGIGRKVFYYNVR</sequence>
<keyword evidence="2" id="KW-0378">Hydrolase</keyword>
<dbReference type="OrthoDB" id="609485at2"/>
<evidence type="ECO:0000313" key="3">
    <source>
        <dbReference type="Proteomes" id="UP000245627"/>
    </source>
</evidence>
<comment type="caution">
    <text evidence="2">The sequence shown here is derived from an EMBL/GenBank/DDBJ whole genome shotgun (WGS) entry which is preliminary data.</text>
</comment>